<evidence type="ECO:0000256" key="1">
    <source>
        <dbReference type="SAM" id="MobiDB-lite"/>
    </source>
</evidence>
<evidence type="ECO:0000313" key="2">
    <source>
        <dbReference type="EMBL" id="AFA44896.1"/>
    </source>
</evidence>
<dbReference type="RefSeq" id="YP_007518438.1">
    <property type="nucleotide sequence ID" value="NC_020489.1"/>
</dbReference>
<gene>
    <name evidence="2" type="ORF">RcapNL_00056</name>
</gene>
<feature type="region of interest" description="Disordered" evidence="1">
    <location>
        <begin position="1"/>
        <end position="25"/>
    </location>
</feature>
<proteinExistence type="predicted"/>
<dbReference type="EMBL" id="JQ066768">
    <property type="protein sequence ID" value="AFA44896.1"/>
    <property type="molecule type" value="Genomic_DNA"/>
</dbReference>
<dbReference type="GeneID" id="14698261"/>
<protein>
    <submittedName>
        <fullName evidence="2">Uncharacterized protein</fullName>
    </submittedName>
</protein>
<dbReference type="KEGG" id="vg:14698261"/>
<evidence type="ECO:0000313" key="3">
    <source>
        <dbReference type="Proteomes" id="UP000007518"/>
    </source>
</evidence>
<feature type="compositionally biased region" description="Basic and acidic residues" evidence="1">
    <location>
        <begin position="16"/>
        <end position="25"/>
    </location>
</feature>
<sequence>MSQLPYALSQAEQDVLDERRGQRTREGFDAAHDDAHELGEMALAGACYAREAWSALALGVGDTPVPGWAPEDWPWHSSWWKPSGNRRNLVKAAALILAEIERLDRAAARKGGAA</sequence>
<keyword evidence="3" id="KW-1185">Reference proteome</keyword>
<organism evidence="2 3">
    <name type="scientific">Rhodobacter phage RcapNL</name>
    <dbReference type="NCBI Taxonomy" id="1131316"/>
    <lineage>
        <taxon>Viruses</taxon>
        <taxon>Duplodnaviria</taxon>
        <taxon>Heunggongvirae</taxon>
        <taxon>Uroviricota</taxon>
        <taxon>Caudoviricetes</taxon>
        <taxon>Capnelvirus</taxon>
        <taxon>Capnelvirus RcapNL</taxon>
    </lineage>
</organism>
<reference evidence="2 3" key="1">
    <citation type="submission" date="2011-11" db="EMBL/GenBank/DDBJ databases">
        <authorList>
            <person name="Hynes A.P."/>
            <person name="Lang A.S."/>
        </authorList>
    </citation>
    <scope>NUCLEOTIDE SEQUENCE [LARGE SCALE GENOMIC DNA]</scope>
</reference>
<dbReference type="OrthoDB" id="22605at10239"/>
<accession>H6WBQ9</accession>
<name>H6WBQ9_9CAUD</name>
<dbReference type="Proteomes" id="UP000007518">
    <property type="component" value="Segment"/>
</dbReference>